<evidence type="ECO:0000256" key="9">
    <source>
        <dbReference type="ARBA" id="ARBA00033323"/>
    </source>
</evidence>
<evidence type="ECO:0000256" key="11">
    <source>
        <dbReference type="RuleBase" id="RU363036"/>
    </source>
</evidence>
<dbReference type="PANTHER" id="PTHR46264:SF4">
    <property type="entry name" value="TYROSINE--TRNA LIGASE, CYTOPLASMIC"/>
    <property type="match status" value="1"/>
</dbReference>
<evidence type="ECO:0000256" key="1">
    <source>
        <dbReference type="ARBA" id="ARBA00002025"/>
    </source>
</evidence>
<dbReference type="PANTHER" id="PTHR46264">
    <property type="entry name" value="TYROSINE-TRNA LIGASE"/>
    <property type="match status" value="1"/>
</dbReference>
<keyword evidence="6 11" id="KW-0067">ATP-binding</keyword>
<dbReference type="AlphaFoldDB" id="A0AA42AQ24"/>
<evidence type="ECO:0000256" key="6">
    <source>
        <dbReference type="ARBA" id="ARBA00022840"/>
    </source>
</evidence>
<name>A0AA42AQ24_PAPNU</name>
<dbReference type="InterPro" id="IPR014729">
    <property type="entry name" value="Rossmann-like_a/b/a_fold"/>
</dbReference>
<evidence type="ECO:0000256" key="10">
    <source>
        <dbReference type="ARBA" id="ARBA00048248"/>
    </source>
</evidence>
<keyword evidence="5 11" id="KW-0547">Nucleotide-binding</keyword>
<dbReference type="GO" id="GO:0004831">
    <property type="term" value="F:tyrosine-tRNA ligase activity"/>
    <property type="evidence" value="ECO:0007669"/>
    <property type="project" value="UniProtKB-EC"/>
</dbReference>
<dbReference type="EMBL" id="JAJJMA010193902">
    <property type="protein sequence ID" value="MCL7038774.1"/>
    <property type="molecule type" value="Genomic_DNA"/>
</dbReference>
<evidence type="ECO:0000256" key="5">
    <source>
        <dbReference type="ARBA" id="ARBA00022741"/>
    </source>
</evidence>
<dbReference type="Gene3D" id="3.40.50.620">
    <property type="entry name" value="HUPs"/>
    <property type="match status" value="1"/>
</dbReference>
<comment type="function">
    <text evidence="1">Catalyzes the attachment of tyrosine to tRNA(Tyr) in a two-step reaction: tyrosine is first activated by ATP to form Tyr-AMP and then transferred to the acceptor end of tRNA(Tyr).</text>
</comment>
<dbReference type="EC" id="6.1.1.1" evidence="3"/>
<accession>A0AA42AQ24</accession>
<gene>
    <name evidence="12" type="ORF">MKW94_010110</name>
</gene>
<evidence type="ECO:0000313" key="13">
    <source>
        <dbReference type="Proteomes" id="UP001177140"/>
    </source>
</evidence>
<evidence type="ECO:0000256" key="7">
    <source>
        <dbReference type="ARBA" id="ARBA00022917"/>
    </source>
</evidence>
<evidence type="ECO:0000256" key="2">
    <source>
        <dbReference type="ARBA" id="ARBA00005594"/>
    </source>
</evidence>
<dbReference type="Pfam" id="PF00579">
    <property type="entry name" value="tRNA-synt_1b"/>
    <property type="match status" value="2"/>
</dbReference>
<reference evidence="12" key="1">
    <citation type="submission" date="2022-03" db="EMBL/GenBank/DDBJ databases">
        <title>A functionally conserved STORR gene fusion in Papaver species that diverged 16.8 million years ago.</title>
        <authorList>
            <person name="Catania T."/>
        </authorList>
    </citation>
    <scope>NUCLEOTIDE SEQUENCE</scope>
    <source>
        <strain evidence="12">S-191538</strain>
    </source>
</reference>
<keyword evidence="4 11" id="KW-0436">Ligase</keyword>
<evidence type="ECO:0000256" key="8">
    <source>
        <dbReference type="ARBA" id="ARBA00023146"/>
    </source>
</evidence>
<dbReference type="GO" id="GO:0006437">
    <property type="term" value="P:tyrosyl-tRNA aminoacylation"/>
    <property type="evidence" value="ECO:0007669"/>
    <property type="project" value="TreeGrafter"/>
</dbReference>
<keyword evidence="8 11" id="KW-0030">Aminoacyl-tRNA synthetase</keyword>
<dbReference type="SUPFAM" id="SSF52374">
    <property type="entry name" value="Nucleotidylyl transferase"/>
    <property type="match status" value="1"/>
</dbReference>
<dbReference type="InterPro" id="IPR002305">
    <property type="entry name" value="aa-tRNA-synth_Ic"/>
</dbReference>
<comment type="catalytic activity">
    <reaction evidence="10">
        <text>tRNA(Tyr) + L-tyrosine + ATP = L-tyrosyl-tRNA(Tyr) + AMP + diphosphate + H(+)</text>
        <dbReference type="Rhea" id="RHEA:10220"/>
        <dbReference type="Rhea" id="RHEA-COMP:9706"/>
        <dbReference type="Rhea" id="RHEA-COMP:9707"/>
        <dbReference type="ChEBI" id="CHEBI:15378"/>
        <dbReference type="ChEBI" id="CHEBI:30616"/>
        <dbReference type="ChEBI" id="CHEBI:33019"/>
        <dbReference type="ChEBI" id="CHEBI:58315"/>
        <dbReference type="ChEBI" id="CHEBI:78442"/>
        <dbReference type="ChEBI" id="CHEBI:78536"/>
        <dbReference type="ChEBI" id="CHEBI:456215"/>
        <dbReference type="EC" id="6.1.1.1"/>
    </reaction>
</comment>
<keyword evidence="13" id="KW-1185">Reference proteome</keyword>
<protein>
    <recommendedName>
        <fullName evidence="3">tyrosine--tRNA ligase</fullName>
        <ecNumber evidence="3">6.1.1.1</ecNumber>
    </recommendedName>
    <alternativeName>
        <fullName evidence="9">Tyrosyl-tRNA synthetase</fullName>
    </alternativeName>
</protein>
<comment type="caution">
    <text evidence="12">The sequence shown here is derived from an EMBL/GenBank/DDBJ whole genome shotgun (WGS) entry which is preliminary data.</text>
</comment>
<keyword evidence="7 11" id="KW-0648">Protein biosynthesis</keyword>
<dbReference type="PIRSF" id="PIRSF006588">
    <property type="entry name" value="TyrRS_arch_euk"/>
    <property type="match status" value="1"/>
</dbReference>
<organism evidence="12 13">
    <name type="scientific">Papaver nudicaule</name>
    <name type="common">Iceland poppy</name>
    <dbReference type="NCBI Taxonomy" id="74823"/>
    <lineage>
        <taxon>Eukaryota</taxon>
        <taxon>Viridiplantae</taxon>
        <taxon>Streptophyta</taxon>
        <taxon>Embryophyta</taxon>
        <taxon>Tracheophyta</taxon>
        <taxon>Spermatophyta</taxon>
        <taxon>Magnoliopsida</taxon>
        <taxon>Ranunculales</taxon>
        <taxon>Papaveraceae</taxon>
        <taxon>Papaveroideae</taxon>
        <taxon>Papaver</taxon>
    </lineage>
</organism>
<proteinExistence type="inferred from homology"/>
<dbReference type="InterPro" id="IPR050489">
    <property type="entry name" value="Tyr-tRNA_synthase"/>
</dbReference>
<evidence type="ECO:0000256" key="3">
    <source>
        <dbReference type="ARBA" id="ARBA00013160"/>
    </source>
</evidence>
<dbReference type="Proteomes" id="UP001177140">
    <property type="component" value="Unassembled WGS sequence"/>
</dbReference>
<dbReference type="InterPro" id="IPR023617">
    <property type="entry name" value="Tyr-tRNA-ligase_arc/euk-type"/>
</dbReference>
<dbReference type="GO" id="GO:0005524">
    <property type="term" value="F:ATP binding"/>
    <property type="evidence" value="ECO:0007669"/>
    <property type="project" value="UniProtKB-KW"/>
</dbReference>
<comment type="similarity">
    <text evidence="2 11">Belongs to the class-I aminoacyl-tRNA synthetase family.</text>
</comment>
<sequence>MQTSSSNPLPGSPSLLDDEPVRLTQLEKLEEGSTSHHFLKNKPEPIAYDGFEPSGRMHIAQGVTKAINVNKLTDAGCRVKILVADVFAKLNKKMCGDMEKIRDVGKYFIEIWKVVGLKFFDKVEFVWASDVINSRASEYSELVLDIACTFNVPRVKRKVNMLAREYWNIIEKRENRPILLSHRTNNPIILSHHMLPGLKKGQAKMSKSDDSSAIFMEDEQSDQVNEKIKMAHCPPGIVEGNPCLEYIKHIIFPWFQETFENFDDLITDYKSKNLHPSDLKPALTRALNRILKPVQDHFNSDSEAKALLEKVKTKLSKYVLVFCSATM</sequence>
<evidence type="ECO:0000256" key="4">
    <source>
        <dbReference type="ARBA" id="ARBA00022598"/>
    </source>
</evidence>
<dbReference type="FunFam" id="3.40.50.620:FF:000085">
    <property type="entry name" value="Tyrosine--tRNA ligase 1 cytoplasmic"/>
    <property type="match status" value="1"/>
</dbReference>
<evidence type="ECO:0000313" key="12">
    <source>
        <dbReference type="EMBL" id="MCL7038774.1"/>
    </source>
</evidence>
<dbReference type="GO" id="GO:0005737">
    <property type="term" value="C:cytoplasm"/>
    <property type="evidence" value="ECO:0007669"/>
    <property type="project" value="TreeGrafter"/>
</dbReference>